<gene>
    <name evidence="2" type="ORF">H9853_02530</name>
</gene>
<dbReference type="AlphaFoldDB" id="A0A9D1W7Z2"/>
<sequence>MINRNIPPKFQTIKTIELKSPVEKKFSNDIPVFVFSSNKVDLIRVEFAFTNLYDDREFSLLNNALNSLLKEGSKKYSSSEIAEKIDYFGAYLVPEFNVDRMSLSLFCMRKHLSDILPLVKEVLTEAIFPEEELAVFVRNTQQQILVSLEKNDILSQREFNKQIFGENRYGSQYVPEDLLKIERPDLLALYEAQVHEKNCTVFVSGNVLDEDLKLINDLFANDWFKRETRESTFQDADVHFPEFKPKEVRLHKKDSIQASIRLGKRCVQRSHPDFPAIQFTNMVLGGYFGSRLMKNIREDKGYSYGIGSGLRSLRHLGIFGISTQVGTEYVEATVQEIHKELDILCTDLLSPSELELVRNYMMGAFVRSLSSIFSHADKYKAVYYSSLDMDYYQRYIQEIQSISSSKVREIAQKYFQKESLSTIIVS</sequence>
<dbReference type="InterPro" id="IPR007863">
    <property type="entry name" value="Peptidase_M16_C"/>
</dbReference>
<evidence type="ECO:0000313" key="3">
    <source>
        <dbReference type="Proteomes" id="UP000824156"/>
    </source>
</evidence>
<evidence type="ECO:0000313" key="2">
    <source>
        <dbReference type="EMBL" id="HIX53878.1"/>
    </source>
</evidence>
<protein>
    <submittedName>
        <fullName evidence="2">Insulinase family protein</fullName>
    </submittedName>
</protein>
<proteinExistence type="predicted"/>
<feature type="domain" description="Peptidase M16 C-terminal" evidence="1">
    <location>
        <begin position="180"/>
        <end position="359"/>
    </location>
</feature>
<dbReference type="SUPFAM" id="SSF63411">
    <property type="entry name" value="LuxS/MPP-like metallohydrolase"/>
    <property type="match status" value="2"/>
</dbReference>
<dbReference type="GO" id="GO:0046872">
    <property type="term" value="F:metal ion binding"/>
    <property type="evidence" value="ECO:0007669"/>
    <property type="project" value="InterPro"/>
</dbReference>
<dbReference type="InterPro" id="IPR050361">
    <property type="entry name" value="MPP/UQCRC_Complex"/>
</dbReference>
<dbReference type="PANTHER" id="PTHR11851">
    <property type="entry name" value="METALLOPROTEASE"/>
    <property type="match status" value="1"/>
</dbReference>
<reference evidence="2" key="2">
    <citation type="submission" date="2021-04" db="EMBL/GenBank/DDBJ databases">
        <authorList>
            <person name="Gilroy R."/>
        </authorList>
    </citation>
    <scope>NUCLEOTIDE SEQUENCE</scope>
    <source>
        <strain evidence="2">1719</strain>
    </source>
</reference>
<dbReference type="EMBL" id="DXEZ01000072">
    <property type="protein sequence ID" value="HIX53878.1"/>
    <property type="molecule type" value="Genomic_DNA"/>
</dbReference>
<dbReference type="Proteomes" id="UP000824156">
    <property type="component" value="Unassembled WGS sequence"/>
</dbReference>
<organism evidence="2 3">
    <name type="scientific">Candidatus Sphingobacterium stercoripullorum</name>
    <dbReference type="NCBI Taxonomy" id="2838759"/>
    <lineage>
        <taxon>Bacteria</taxon>
        <taxon>Pseudomonadati</taxon>
        <taxon>Bacteroidota</taxon>
        <taxon>Sphingobacteriia</taxon>
        <taxon>Sphingobacteriales</taxon>
        <taxon>Sphingobacteriaceae</taxon>
        <taxon>Sphingobacterium</taxon>
    </lineage>
</organism>
<comment type="caution">
    <text evidence="2">The sequence shown here is derived from an EMBL/GenBank/DDBJ whole genome shotgun (WGS) entry which is preliminary data.</text>
</comment>
<name>A0A9D1W7Z2_9SPHI</name>
<dbReference type="Pfam" id="PF05193">
    <property type="entry name" value="Peptidase_M16_C"/>
    <property type="match status" value="1"/>
</dbReference>
<dbReference type="InterPro" id="IPR011249">
    <property type="entry name" value="Metalloenz_LuxS/M16"/>
</dbReference>
<evidence type="ECO:0000259" key="1">
    <source>
        <dbReference type="Pfam" id="PF05193"/>
    </source>
</evidence>
<reference evidence="2" key="1">
    <citation type="journal article" date="2021" name="PeerJ">
        <title>Extensive microbial diversity within the chicken gut microbiome revealed by metagenomics and culture.</title>
        <authorList>
            <person name="Gilroy R."/>
            <person name="Ravi A."/>
            <person name="Getino M."/>
            <person name="Pursley I."/>
            <person name="Horton D.L."/>
            <person name="Alikhan N.F."/>
            <person name="Baker D."/>
            <person name="Gharbi K."/>
            <person name="Hall N."/>
            <person name="Watson M."/>
            <person name="Adriaenssens E.M."/>
            <person name="Foster-Nyarko E."/>
            <person name="Jarju S."/>
            <person name="Secka A."/>
            <person name="Antonio M."/>
            <person name="Oren A."/>
            <person name="Chaudhuri R.R."/>
            <person name="La Ragione R."/>
            <person name="Hildebrand F."/>
            <person name="Pallen M.J."/>
        </authorList>
    </citation>
    <scope>NUCLEOTIDE SEQUENCE</scope>
    <source>
        <strain evidence="2">1719</strain>
    </source>
</reference>
<dbReference type="Gene3D" id="3.30.830.10">
    <property type="entry name" value="Metalloenzyme, LuxS/M16 peptidase-like"/>
    <property type="match status" value="2"/>
</dbReference>
<dbReference type="PANTHER" id="PTHR11851:SF224">
    <property type="entry name" value="PROCESSING PROTEASE"/>
    <property type="match status" value="1"/>
</dbReference>
<accession>A0A9D1W7Z2</accession>